<keyword evidence="3" id="KW-1185">Reference proteome</keyword>
<evidence type="ECO:0000313" key="2">
    <source>
        <dbReference type="EMBL" id="QXL87881.1"/>
    </source>
</evidence>
<dbReference type="Gene3D" id="1.10.150.690">
    <property type="entry name" value="DUF2063"/>
    <property type="match status" value="1"/>
</dbReference>
<accession>A0A975TV99</accession>
<dbReference type="Pfam" id="PF09836">
    <property type="entry name" value="DUF2063"/>
    <property type="match status" value="1"/>
</dbReference>
<dbReference type="Proteomes" id="UP000693972">
    <property type="component" value="Unassembled WGS sequence"/>
</dbReference>
<reference evidence="2 3" key="1">
    <citation type="submission" date="2021-07" db="EMBL/GenBank/DDBJ databases">
        <title>Karlodiniumbacter phycospheric gen. nov., sp. nov., a phycosphere bacterium isolated from karlodinium veneficum.</title>
        <authorList>
            <person name="Peng Y."/>
            <person name="Jiang L."/>
            <person name="Lee J."/>
        </authorList>
    </citation>
    <scope>NUCLEOTIDE SEQUENCE</scope>
    <source>
        <strain evidence="2 3">N5</strain>
    </source>
</reference>
<name>A0A975TV99_9RHOB</name>
<dbReference type="AlphaFoldDB" id="A0A975TV99"/>
<protein>
    <submittedName>
        <fullName evidence="2">DNA-binding domain-containing protein</fullName>
    </submittedName>
</protein>
<evidence type="ECO:0000259" key="1">
    <source>
        <dbReference type="Pfam" id="PF09836"/>
    </source>
</evidence>
<evidence type="ECO:0000313" key="3">
    <source>
        <dbReference type="Proteomes" id="UP000693972"/>
    </source>
</evidence>
<gene>
    <name evidence="2" type="ORF">KUL25_21200</name>
</gene>
<keyword evidence="2" id="KW-0238">DNA-binding</keyword>
<dbReference type="InterPro" id="IPR044922">
    <property type="entry name" value="DUF2063_N_sf"/>
</dbReference>
<dbReference type="EMBL" id="CP078073">
    <property type="protein sequence ID" value="QXL87881.1"/>
    <property type="molecule type" value="Genomic_DNA"/>
</dbReference>
<proteinExistence type="predicted"/>
<dbReference type="EMBL" id="JAIMBW010000001">
    <property type="protein sequence ID" value="MBY4895286.1"/>
    <property type="molecule type" value="Genomic_DNA"/>
</dbReference>
<dbReference type="InterPro" id="IPR018640">
    <property type="entry name" value="DUF2063"/>
</dbReference>
<feature type="domain" description="Putative DNA-binding" evidence="1">
    <location>
        <begin position="7"/>
        <end position="102"/>
    </location>
</feature>
<sequence>MTSLRDMQVWMQNALIDPQGVRTAEVAQHLVPSNRLSAGARLGIYQRSYITRLCACLAEQFPASRHALGAALFDQFARVYLAEAPSDSYTLYELGRRFPAFLEASRPDADAPEAWVDFMLDLARYERALFVLFDAPGHEGKHWPTVDTPDADLVLQPCFVIGAYRFPVAQYYHSVTDQAEPSLPPMVDSFVAIARYDYVTSSFPISRLHYGLLSAMQEVGRVGAALALLAQREGVPEDQVHAAWAGQIRARWIENRFFVSKDA</sequence>
<dbReference type="RefSeq" id="WP_257894727.1">
    <property type="nucleotide sequence ID" value="NZ_JAIMBW010000001.1"/>
</dbReference>
<organism evidence="2">
    <name type="scientific">Gymnodinialimonas phycosphaerae</name>
    <dbReference type="NCBI Taxonomy" id="2841589"/>
    <lineage>
        <taxon>Bacteria</taxon>
        <taxon>Pseudomonadati</taxon>
        <taxon>Pseudomonadota</taxon>
        <taxon>Alphaproteobacteria</taxon>
        <taxon>Rhodobacterales</taxon>
        <taxon>Paracoccaceae</taxon>
        <taxon>Gymnodinialimonas</taxon>
    </lineage>
</organism>
<dbReference type="GO" id="GO:0003677">
    <property type="term" value="F:DNA binding"/>
    <property type="evidence" value="ECO:0007669"/>
    <property type="project" value="UniProtKB-KW"/>
</dbReference>